<dbReference type="SUPFAM" id="SSF109709">
    <property type="entry name" value="KorB DNA-binding domain-like"/>
    <property type="match status" value="1"/>
</dbReference>
<dbReference type="Pfam" id="PF02195">
    <property type="entry name" value="ParB_N"/>
    <property type="match status" value="1"/>
</dbReference>
<comment type="similarity">
    <text evidence="1">Belongs to the ParB family.</text>
</comment>
<evidence type="ECO:0000256" key="1">
    <source>
        <dbReference type="ARBA" id="ARBA00006295"/>
    </source>
</evidence>
<dbReference type="InterPro" id="IPR041468">
    <property type="entry name" value="HTH_ParB/Spo0J"/>
</dbReference>
<dbReference type="SUPFAM" id="SSF110849">
    <property type="entry name" value="ParB/Sulfiredoxin"/>
    <property type="match status" value="1"/>
</dbReference>
<sequence>MAERKRRGLGRGLGALINSDSQEQEALAGENPGADDVSHETSPGQAPSGAEPAGSPVERGHEATAPLDGRVDEEPSDDHDIGAARQSDGPSAPETPDHVNDDATQGASVAETPERPIDVFFSAKSHLGTQRVSRGTRPGAKPTTTSRRSGARRAQMPDVMSERQSARTAGSADSPVSSASLPASATVRPEPTAAGSDASTIDHNGGRGSGAQEAEERVESAVEPQHAWTEAVSQNGHGGSVDGAEFRSVAVGAIQPNPRQPRTEFDEEDMAELVHSVREIGVLQPIVVREVGPEQYELVMGERRWRASMAAERMTIPAIVRSTRDDDLLRDALLENIHRSQLNPLEEAAAYRQLLDDFNCTQDELAEKIGRSRPQISNTLRLMKLPPAVQRRVAAGVLSSGHARALLGLSSAEEMEELAKRIVAEGLSVRATEEAVTMAQQNQGNGVSRGTTRLPSTARYQQLDEYADALTDRLDTQVKITLGAKKGRIAIDFGSIEDLHRLMEMIGQREQVS</sequence>
<evidence type="ECO:0000256" key="2">
    <source>
        <dbReference type="ARBA" id="ARBA00022829"/>
    </source>
</evidence>
<dbReference type="PANTHER" id="PTHR33375">
    <property type="entry name" value="CHROMOSOME-PARTITIONING PROTEIN PARB-RELATED"/>
    <property type="match status" value="1"/>
</dbReference>
<dbReference type="RefSeq" id="WP_425574469.1">
    <property type="nucleotide sequence ID" value="NZ_BAAAVT010000005.1"/>
</dbReference>
<dbReference type="PANTHER" id="PTHR33375:SF1">
    <property type="entry name" value="CHROMOSOME-PARTITIONING PROTEIN PARB-RELATED"/>
    <property type="match status" value="1"/>
</dbReference>
<dbReference type="Proteomes" id="UP001500236">
    <property type="component" value="Unassembled WGS sequence"/>
</dbReference>
<evidence type="ECO:0000313" key="5">
    <source>
        <dbReference type="EMBL" id="GAA3057309.1"/>
    </source>
</evidence>
<dbReference type="InterPro" id="IPR050336">
    <property type="entry name" value="Chromosome_partition/occlusion"/>
</dbReference>
<evidence type="ECO:0000313" key="6">
    <source>
        <dbReference type="Proteomes" id="UP001500236"/>
    </source>
</evidence>
<dbReference type="NCBIfam" id="TIGR00180">
    <property type="entry name" value="parB_part"/>
    <property type="match status" value="1"/>
</dbReference>
<dbReference type="SMART" id="SM00470">
    <property type="entry name" value="ParB"/>
    <property type="match status" value="1"/>
</dbReference>
<feature type="domain" description="ParB-like N-terminal" evidence="4">
    <location>
        <begin position="247"/>
        <end position="337"/>
    </location>
</feature>
<feature type="region of interest" description="Disordered" evidence="3">
    <location>
        <begin position="1"/>
        <end position="225"/>
    </location>
</feature>
<dbReference type="InterPro" id="IPR003115">
    <property type="entry name" value="ParB_N"/>
</dbReference>
<dbReference type="Pfam" id="PF17762">
    <property type="entry name" value="HTH_ParB"/>
    <property type="match status" value="1"/>
</dbReference>
<evidence type="ECO:0000256" key="3">
    <source>
        <dbReference type="SAM" id="MobiDB-lite"/>
    </source>
</evidence>
<dbReference type="Gene3D" id="3.90.1530.30">
    <property type="match status" value="1"/>
</dbReference>
<dbReference type="InterPro" id="IPR004437">
    <property type="entry name" value="ParB/RepB/Spo0J"/>
</dbReference>
<dbReference type="Gene3D" id="1.10.10.2830">
    <property type="match status" value="1"/>
</dbReference>
<name>A0ABP6LV78_9MICC</name>
<keyword evidence="2" id="KW-0159">Chromosome partition</keyword>
<proteinExistence type="inferred from homology"/>
<feature type="compositionally biased region" description="Basic and acidic residues" evidence="3">
    <location>
        <begin position="69"/>
        <end position="82"/>
    </location>
</feature>
<organism evidence="5 6">
    <name type="scientific">Nesterenkonia aethiopica</name>
    <dbReference type="NCBI Taxonomy" id="269144"/>
    <lineage>
        <taxon>Bacteria</taxon>
        <taxon>Bacillati</taxon>
        <taxon>Actinomycetota</taxon>
        <taxon>Actinomycetes</taxon>
        <taxon>Micrococcales</taxon>
        <taxon>Micrococcaceae</taxon>
        <taxon>Nesterenkonia</taxon>
    </lineage>
</organism>
<accession>A0ABP6LV78</accession>
<feature type="compositionally biased region" description="Low complexity" evidence="3">
    <location>
        <begin position="169"/>
        <end position="185"/>
    </location>
</feature>
<keyword evidence="6" id="KW-1185">Reference proteome</keyword>
<dbReference type="InterPro" id="IPR036086">
    <property type="entry name" value="ParB/Sulfiredoxin_sf"/>
</dbReference>
<protein>
    <recommendedName>
        <fullName evidence="4">ParB-like N-terminal domain-containing protein</fullName>
    </recommendedName>
</protein>
<comment type="caution">
    <text evidence="5">The sequence shown here is derived from an EMBL/GenBank/DDBJ whole genome shotgun (WGS) entry which is preliminary data.</text>
</comment>
<dbReference type="EMBL" id="BAAAVT010000005">
    <property type="protein sequence ID" value="GAA3057309.1"/>
    <property type="molecule type" value="Genomic_DNA"/>
</dbReference>
<evidence type="ECO:0000259" key="4">
    <source>
        <dbReference type="SMART" id="SM00470"/>
    </source>
</evidence>
<reference evidence="6" key="1">
    <citation type="journal article" date="2019" name="Int. J. Syst. Evol. Microbiol.">
        <title>The Global Catalogue of Microorganisms (GCM) 10K type strain sequencing project: providing services to taxonomists for standard genome sequencing and annotation.</title>
        <authorList>
            <consortium name="The Broad Institute Genomics Platform"/>
            <consortium name="The Broad Institute Genome Sequencing Center for Infectious Disease"/>
            <person name="Wu L."/>
            <person name="Ma J."/>
        </authorList>
    </citation>
    <scope>NUCLEOTIDE SEQUENCE [LARGE SCALE GENOMIC DNA]</scope>
    <source>
        <strain evidence="6">JCM 14309</strain>
    </source>
</reference>
<dbReference type="CDD" id="cd16393">
    <property type="entry name" value="SPO0J_N"/>
    <property type="match status" value="1"/>
</dbReference>
<feature type="compositionally biased region" description="Low complexity" evidence="3">
    <location>
        <begin position="143"/>
        <end position="154"/>
    </location>
</feature>
<gene>
    <name evidence="5" type="ORF">GCM10010529_08890</name>
</gene>